<dbReference type="GO" id="GO:0070290">
    <property type="term" value="F:N-acylphosphatidylethanolamine-specific phospholipase D activity"/>
    <property type="evidence" value="ECO:0007669"/>
    <property type="project" value="InterPro"/>
</dbReference>
<dbReference type="InterPro" id="IPR024884">
    <property type="entry name" value="NAPE-PLD"/>
</dbReference>
<dbReference type="AlphaFoldDB" id="A0A5C4TIJ5"/>
<proteinExistence type="predicted"/>
<dbReference type="Gene3D" id="3.60.15.10">
    <property type="entry name" value="Ribonuclease Z/Hydroxyacylglutathione hydrolase-like"/>
    <property type="match status" value="1"/>
</dbReference>
<sequence length="309" mass="34788">MGGAPKRATFRDLRAWRKERKAKVKDLSFVVPSSPSDPTELESYAETPRFAWVGHSTFLLQSGGMNILTDPVWAERMGFERRLSPPGIAVEHLPDIDIVLLSHSHYDHLHIPSLRFLKGNPIHLVPEGVGSLLLRKGLSNVKQFGWWESAKVGKLAFTFVPAEHWTRRTLWDMNRSHWGGWIIETGRDEEEESRLDAKKTVYFAGDSGYFPGFAEIGKRFPAIDIALMPIGAYEPEWFMAPQHVSPEQAVQAFMDVGATTFVPMHYGAFRLADDTPREALDRLHAAWQANGLSSGRLLVPKLGELVPIH</sequence>
<dbReference type="Proteomes" id="UP000307943">
    <property type="component" value="Unassembled WGS sequence"/>
</dbReference>
<gene>
    <name evidence="5" type="ORF">FE784_01145</name>
</gene>
<dbReference type="PANTHER" id="PTHR15032:SF36">
    <property type="entry name" value="METALLO-BETA-LACTAMASE DOMAIN-CONTAINING PROTEIN"/>
    <property type="match status" value="1"/>
</dbReference>
<evidence type="ECO:0000256" key="3">
    <source>
        <dbReference type="ARBA" id="ARBA00048505"/>
    </source>
</evidence>
<organism evidence="5 6">
    <name type="scientific">Paenibacillus hemerocallicola</name>
    <dbReference type="NCBI Taxonomy" id="1172614"/>
    <lineage>
        <taxon>Bacteria</taxon>
        <taxon>Bacillati</taxon>
        <taxon>Bacillota</taxon>
        <taxon>Bacilli</taxon>
        <taxon>Bacillales</taxon>
        <taxon>Paenibacillaceae</taxon>
        <taxon>Paenibacillus</taxon>
    </lineage>
</organism>
<dbReference type="EMBL" id="VDCQ01000001">
    <property type="protein sequence ID" value="TNJ68397.1"/>
    <property type="molecule type" value="Genomic_DNA"/>
</dbReference>
<dbReference type="GO" id="GO:0005737">
    <property type="term" value="C:cytoplasm"/>
    <property type="evidence" value="ECO:0007669"/>
    <property type="project" value="TreeGrafter"/>
</dbReference>
<evidence type="ECO:0000313" key="5">
    <source>
        <dbReference type="EMBL" id="TNJ68397.1"/>
    </source>
</evidence>
<dbReference type="SUPFAM" id="SSF56281">
    <property type="entry name" value="Metallo-hydrolase/oxidoreductase"/>
    <property type="match status" value="1"/>
</dbReference>
<dbReference type="InterPro" id="IPR036866">
    <property type="entry name" value="RibonucZ/Hydroxyglut_hydro"/>
</dbReference>
<evidence type="ECO:0000313" key="6">
    <source>
        <dbReference type="Proteomes" id="UP000307943"/>
    </source>
</evidence>
<feature type="domain" description="Metallo-beta-lactamase" evidence="4">
    <location>
        <begin position="66"/>
        <end position="266"/>
    </location>
</feature>
<dbReference type="OrthoDB" id="9805728at2"/>
<evidence type="ECO:0000259" key="4">
    <source>
        <dbReference type="Pfam" id="PF12706"/>
    </source>
</evidence>
<dbReference type="Pfam" id="PF12706">
    <property type="entry name" value="Lactamase_B_2"/>
    <property type="match status" value="1"/>
</dbReference>
<comment type="caution">
    <text evidence="5">The sequence shown here is derived from an EMBL/GenBank/DDBJ whole genome shotgun (WGS) entry which is preliminary data.</text>
</comment>
<accession>A0A5C4TIJ5</accession>
<evidence type="ECO:0000256" key="1">
    <source>
        <dbReference type="ARBA" id="ARBA00034221"/>
    </source>
</evidence>
<dbReference type="PIRSF" id="PIRSF038896">
    <property type="entry name" value="NAPE-PLD"/>
    <property type="match status" value="1"/>
</dbReference>
<comment type="catalytic activity">
    <reaction evidence="3">
        <text>3',5'-cyclic UMP + H2O = UMP + H(+)</text>
        <dbReference type="Rhea" id="RHEA:70575"/>
        <dbReference type="ChEBI" id="CHEBI:15377"/>
        <dbReference type="ChEBI" id="CHEBI:15378"/>
        <dbReference type="ChEBI" id="CHEBI:57865"/>
        <dbReference type="ChEBI" id="CHEBI:184387"/>
    </reaction>
    <physiologicalReaction direction="left-to-right" evidence="3">
        <dbReference type="Rhea" id="RHEA:70576"/>
    </physiologicalReaction>
</comment>
<dbReference type="InterPro" id="IPR001279">
    <property type="entry name" value="Metallo-B-lactamas"/>
</dbReference>
<keyword evidence="5" id="KW-0378">Hydrolase</keyword>
<protein>
    <submittedName>
        <fullName evidence="5">MBL fold metallo-hydrolase</fullName>
    </submittedName>
</protein>
<comment type="catalytic activity">
    <reaction evidence="1">
        <text>3',5'-cyclic CMP + H2O = CMP + H(+)</text>
        <dbReference type="Rhea" id="RHEA:72675"/>
        <dbReference type="ChEBI" id="CHEBI:15377"/>
        <dbReference type="ChEBI" id="CHEBI:15378"/>
        <dbReference type="ChEBI" id="CHEBI:58003"/>
        <dbReference type="ChEBI" id="CHEBI:60377"/>
    </reaction>
    <physiologicalReaction direction="left-to-right" evidence="1">
        <dbReference type="Rhea" id="RHEA:72676"/>
    </physiologicalReaction>
</comment>
<dbReference type="GO" id="GO:0008270">
    <property type="term" value="F:zinc ion binding"/>
    <property type="evidence" value="ECO:0007669"/>
    <property type="project" value="InterPro"/>
</dbReference>
<name>A0A5C4TIJ5_9BACL</name>
<keyword evidence="6" id="KW-1185">Reference proteome</keyword>
<evidence type="ECO:0000256" key="2">
    <source>
        <dbReference type="ARBA" id="ARBA00034301"/>
    </source>
</evidence>
<comment type="function">
    <text evidence="2">Counteracts the endogenous Pycsar antiviral defense system. Phosphodiesterase that enables metal-dependent hydrolysis of host cyclic nucleotide Pycsar defense signals such as cCMP and cUMP.</text>
</comment>
<reference evidence="5 6" key="1">
    <citation type="submission" date="2019-05" db="EMBL/GenBank/DDBJ databases">
        <title>We sequenced the genome of Paenibacillus hemerocallicola KCTC 33185 for further insight into its adaptation and study the phylogeny of Paenibacillus.</title>
        <authorList>
            <person name="Narsing Rao M.P."/>
        </authorList>
    </citation>
    <scope>NUCLEOTIDE SEQUENCE [LARGE SCALE GENOMIC DNA]</scope>
    <source>
        <strain evidence="5 6">KCTC 33185</strain>
    </source>
</reference>
<dbReference type="PANTHER" id="PTHR15032">
    <property type="entry name" value="N-ACYL-PHOSPHATIDYLETHANOLAMINE-HYDROLYZING PHOSPHOLIPASE D"/>
    <property type="match status" value="1"/>
</dbReference>